<gene>
    <name evidence="1" type="ORF">BDN72DRAFT_765824</name>
</gene>
<name>A0ACD3AYK7_9AGAR</name>
<accession>A0ACD3AYK7</accession>
<dbReference type="EMBL" id="ML208306">
    <property type="protein sequence ID" value="TFK70851.1"/>
    <property type="molecule type" value="Genomic_DNA"/>
</dbReference>
<dbReference type="Proteomes" id="UP000308600">
    <property type="component" value="Unassembled WGS sequence"/>
</dbReference>
<protein>
    <submittedName>
        <fullName evidence="1">Uncharacterized protein</fullName>
    </submittedName>
</protein>
<evidence type="ECO:0000313" key="1">
    <source>
        <dbReference type="EMBL" id="TFK70851.1"/>
    </source>
</evidence>
<sequence>MNKTLADIISKSPSSFQNPPLSSDSSETPPELFDPLQLQLEADKNLSAALTNARSTSASLDYTQTHVGFLATEVGLCTLVLLRALEGYLYRPTRTSPCPSTNLNYSKPSASSSPQTEPTAKTTLQNNLQRCAKVLADTFQNAINVDAHLSRQNTDGLIANDDGSEVLYGRAGLLYALLLLRQGLERRMVQNSPGSTAPTSESGDTRSESDRDLERFVGTLTSDGYLLEIVKSIIKRGEYGASLYTSEFRRSGTATRASLDSLPSLMWSWHGKRYLGAAHGVAGILHILLLCPTAVISPYTTAILQTAKWLISCQDSMGNWPTKAPGAKSQRRSRHKETSDENELVHWCHGAPGILHFLCKLYQKSQTNSTLFPLSQDASQSLLRCIKRGANLVYERGFLRKGVGLCHGLAGSIYTLLAVSDGGESNQDGARDSESLYFRYALHLAYLGCQYERLTEEGEMDTPDRPLSLYEGLAGMCCAWAEVLRRLDFDERGARSRDQNSSSSRPVGFMTTRRMGIPGFDNLD</sequence>
<evidence type="ECO:0000313" key="2">
    <source>
        <dbReference type="Proteomes" id="UP000308600"/>
    </source>
</evidence>
<reference evidence="1 2" key="1">
    <citation type="journal article" date="2019" name="Nat. Ecol. Evol.">
        <title>Megaphylogeny resolves global patterns of mushroom evolution.</title>
        <authorList>
            <person name="Varga T."/>
            <person name="Krizsan K."/>
            <person name="Foldi C."/>
            <person name="Dima B."/>
            <person name="Sanchez-Garcia M."/>
            <person name="Sanchez-Ramirez S."/>
            <person name="Szollosi G.J."/>
            <person name="Szarkandi J.G."/>
            <person name="Papp V."/>
            <person name="Albert L."/>
            <person name="Andreopoulos W."/>
            <person name="Angelini C."/>
            <person name="Antonin V."/>
            <person name="Barry K.W."/>
            <person name="Bougher N.L."/>
            <person name="Buchanan P."/>
            <person name="Buyck B."/>
            <person name="Bense V."/>
            <person name="Catcheside P."/>
            <person name="Chovatia M."/>
            <person name="Cooper J."/>
            <person name="Damon W."/>
            <person name="Desjardin D."/>
            <person name="Finy P."/>
            <person name="Geml J."/>
            <person name="Haridas S."/>
            <person name="Hughes K."/>
            <person name="Justo A."/>
            <person name="Karasinski D."/>
            <person name="Kautmanova I."/>
            <person name="Kiss B."/>
            <person name="Kocsube S."/>
            <person name="Kotiranta H."/>
            <person name="LaButti K.M."/>
            <person name="Lechner B.E."/>
            <person name="Liimatainen K."/>
            <person name="Lipzen A."/>
            <person name="Lukacs Z."/>
            <person name="Mihaltcheva S."/>
            <person name="Morgado L.N."/>
            <person name="Niskanen T."/>
            <person name="Noordeloos M.E."/>
            <person name="Ohm R.A."/>
            <person name="Ortiz-Santana B."/>
            <person name="Ovrebo C."/>
            <person name="Racz N."/>
            <person name="Riley R."/>
            <person name="Savchenko A."/>
            <person name="Shiryaev A."/>
            <person name="Soop K."/>
            <person name="Spirin V."/>
            <person name="Szebenyi C."/>
            <person name="Tomsovsky M."/>
            <person name="Tulloss R.E."/>
            <person name="Uehling J."/>
            <person name="Grigoriev I.V."/>
            <person name="Vagvolgyi C."/>
            <person name="Papp T."/>
            <person name="Martin F.M."/>
            <person name="Miettinen O."/>
            <person name="Hibbett D.S."/>
            <person name="Nagy L.G."/>
        </authorList>
    </citation>
    <scope>NUCLEOTIDE SEQUENCE [LARGE SCALE GENOMIC DNA]</scope>
    <source>
        <strain evidence="1 2">NL-1719</strain>
    </source>
</reference>
<organism evidence="1 2">
    <name type="scientific">Pluteus cervinus</name>
    <dbReference type="NCBI Taxonomy" id="181527"/>
    <lineage>
        <taxon>Eukaryota</taxon>
        <taxon>Fungi</taxon>
        <taxon>Dikarya</taxon>
        <taxon>Basidiomycota</taxon>
        <taxon>Agaricomycotina</taxon>
        <taxon>Agaricomycetes</taxon>
        <taxon>Agaricomycetidae</taxon>
        <taxon>Agaricales</taxon>
        <taxon>Pluteineae</taxon>
        <taxon>Pluteaceae</taxon>
        <taxon>Pluteus</taxon>
    </lineage>
</organism>
<keyword evidence="2" id="KW-1185">Reference proteome</keyword>
<proteinExistence type="predicted"/>